<accession>A0A3P6CJQ7</accession>
<sequence>MEDENVYTQDGTVDLYGRPVLASKTGRWKACSFLLEGYEAFERMAFYGIASNLVNYLTTRLHEDTILSLRLEM</sequence>
<dbReference type="EMBL" id="LR031873">
    <property type="protein sequence ID" value="VDD15776.1"/>
    <property type="molecule type" value="Genomic_DNA"/>
</dbReference>
<protein>
    <submittedName>
        <fullName evidence="1">Uncharacterized protein</fullName>
    </submittedName>
</protein>
<name>A0A3P6CJQ7_BRAOL</name>
<proteinExistence type="predicted"/>
<dbReference type="AlphaFoldDB" id="A0A3P6CJQ7"/>
<evidence type="ECO:0000313" key="1">
    <source>
        <dbReference type="EMBL" id="VDD15776.1"/>
    </source>
</evidence>
<organism evidence="1">
    <name type="scientific">Brassica oleracea</name>
    <name type="common">Wild cabbage</name>
    <dbReference type="NCBI Taxonomy" id="3712"/>
    <lineage>
        <taxon>Eukaryota</taxon>
        <taxon>Viridiplantae</taxon>
        <taxon>Streptophyta</taxon>
        <taxon>Embryophyta</taxon>
        <taxon>Tracheophyta</taxon>
        <taxon>Spermatophyta</taxon>
        <taxon>Magnoliopsida</taxon>
        <taxon>eudicotyledons</taxon>
        <taxon>Gunneridae</taxon>
        <taxon>Pentapetalae</taxon>
        <taxon>rosids</taxon>
        <taxon>malvids</taxon>
        <taxon>Brassicales</taxon>
        <taxon>Brassicaceae</taxon>
        <taxon>Brassiceae</taxon>
        <taxon>Brassica</taxon>
    </lineage>
</organism>
<gene>
    <name evidence="1" type="ORF">BOLC4T28330H</name>
</gene>
<reference evidence="1" key="1">
    <citation type="submission" date="2018-11" db="EMBL/GenBank/DDBJ databases">
        <authorList>
            <consortium name="Genoscope - CEA"/>
            <person name="William W."/>
        </authorList>
    </citation>
    <scope>NUCLEOTIDE SEQUENCE</scope>
</reference>
<dbReference type="InterPro" id="IPR036259">
    <property type="entry name" value="MFS_trans_sf"/>
</dbReference>
<dbReference type="Gene3D" id="1.20.1250.20">
    <property type="entry name" value="MFS general substrate transporter like domains"/>
    <property type="match status" value="1"/>
</dbReference>